<dbReference type="EMBL" id="CP012747">
    <property type="protein sequence ID" value="ALL68259.1"/>
    <property type="molecule type" value="Genomic_DNA"/>
</dbReference>
<proteinExistence type="predicted"/>
<reference evidence="1 2" key="1">
    <citation type="journal article" date="2014" name="Genome Announc.">
        <title>Draft Genome Sequence of the Haloacid-Degrading Burkholderia caribensis Strain MBA4.</title>
        <authorList>
            <person name="Pan Y."/>
            <person name="Kong K.F."/>
            <person name="Tsang J.S."/>
        </authorList>
    </citation>
    <scope>NUCLEOTIDE SEQUENCE [LARGE SCALE GENOMIC DNA]</scope>
    <source>
        <strain evidence="1 2">MBA4</strain>
    </source>
</reference>
<dbReference type="Proteomes" id="UP000019146">
    <property type="component" value="Chromosome 2"/>
</dbReference>
<sequence length="1312" mass="146802">MPTPANFLFERLFDASSSLSGHWMAAPVVLFASRIFLVSREGWDGEFLCSSSPRAHSQSILSMLRVKWPPFRTARGAPAVDKEITIAELRDYSAIRKLASALHRLDAHLHGAAVMVGAGFSRSAALHVSREKRVPLWDEFTQNLARELYAGETSLNFADPLRVAEEYRAYFGQGALNDKIRFEINDDSWLVGPMYRELLALPWSEVLTTNWDTLLERAAKEIDSPFYTPVTKASDLAWAQSPRIVKLHGTIGVTDAFVAAQEDYRTYPERCAPFVNFARQVFIENELCLLGFSGDDPNFLQWAGWVRDNLASHARRIYLVGALNLSAARRKQLESINIAPIDLYPAVAHINDRDLRHREAISLFLTELRKSGDEQPNPQKWRPTSLLTHGTTSEEHHEAQADAAYGASILSGHIETLREDRLSYPGWVACPPSLSRSLANQISHPFPTRNNLAAMTAQDRAKLLYEIAWRYKTTFEHISAWLSDALFEVANMEQPCGITERQQAEIAVTLLDGSRWLLPDDDEQRAVVSERVNALIAIVERHALYLPDASAEIAYYRALTARDSLDYTELAVLVTKIAGEDTLWMLRRAALSMEVGNPKEALDLIAQAYGILRENHRLDRRSVPVMSRLLWANWLMEAASRGGIDDRSEDLPPFVESNYRKWKCDPWKWLDHLDADIEDRREERSKRENPIVPQFAQGKFQRESVDLESSSKVSDFMLLDGLSRICGIPLRMDGRSFGVNLLANRAASIVRYGGVNEELADLTLAIRSAYSERSTAITETFGRIDVARLSRRTVDILVERCRSAIGYWQKKRRSDIGQESVSRLRVLIEVLARLSVRVSPDEAKDLFKMAATMSQVQEMRFFSLLESIDSLLINSLTSIPPSEQKDVLEAALAFPLPTEVAPEDMPLWPNPVIEHPGERGISAVVDDRITRLIGAVRAGGKAPRRASLHRLLPLVRADFLTETERLSLADSIWSTAPDYATLPDVSPFLPHTLLILPTRDLERAEALLRSKLYSEQSALLEHTQKDLRAIPSPEITSAMEHYEGMASAAADEATHLFPDATQALAVFDRLVAWRPIVDEGLLGKEAQASREALATSLGRALSFAIAPALDESAKTTVKLQQLVDFYAEVQGARSALPALVYFAGVDSRSDKAIEKAIASALRSKDPNRIIYAVIALRRWMEMPDSATSLHFNKLVSMVIGIIDSGREIALQQLLWLTRELVANSRLSDEQCATISDVIPDIFRGADYKRVDRKGEGAVTASTIRTECAKLAQLLTTRSTGDRALEEIITLSREDALPEVRFALHSMSEGSDR</sequence>
<dbReference type="KEGG" id="bcai:K788_0000641"/>
<dbReference type="SUPFAM" id="SSF52467">
    <property type="entry name" value="DHS-like NAD/FAD-binding domain"/>
    <property type="match status" value="1"/>
</dbReference>
<evidence type="ECO:0000313" key="1">
    <source>
        <dbReference type="EMBL" id="ALL68259.1"/>
    </source>
</evidence>
<accession>A0A0P0RI63</accession>
<organism evidence="1 2">
    <name type="scientific">Paraburkholderia caribensis MBA4</name>
    <dbReference type="NCBI Taxonomy" id="1323664"/>
    <lineage>
        <taxon>Bacteria</taxon>
        <taxon>Pseudomonadati</taxon>
        <taxon>Pseudomonadota</taxon>
        <taxon>Betaproteobacteria</taxon>
        <taxon>Burkholderiales</taxon>
        <taxon>Burkholderiaceae</taxon>
        <taxon>Paraburkholderia</taxon>
    </lineage>
</organism>
<dbReference type="Pfam" id="PF13289">
    <property type="entry name" value="SIR2_2"/>
    <property type="match status" value="1"/>
</dbReference>
<protein>
    <submittedName>
        <fullName evidence="1">USG protein</fullName>
    </submittedName>
</protein>
<evidence type="ECO:0000313" key="2">
    <source>
        <dbReference type="Proteomes" id="UP000019146"/>
    </source>
</evidence>
<name>A0A0P0RI63_9BURK</name>
<dbReference type="InterPro" id="IPR029035">
    <property type="entry name" value="DHS-like_NAD/FAD-binding_dom"/>
</dbReference>
<gene>
    <name evidence="1" type="ORF">K788_0000641</name>
</gene>